<dbReference type="UniPathway" id="UPA00241">
    <property type="reaction ID" value="UER00352"/>
</dbReference>
<organism evidence="17 18">
    <name type="scientific">Pseudothauera rhizosphaerae</name>
    <dbReference type="NCBI Taxonomy" id="2565932"/>
    <lineage>
        <taxon>Bacteria</taxon>
        <taxon>Pseudomonadati</taxon>
        <taxon>Pseudomonadota</taxon>
        <taxon>Betaproteobacteria</taxon>
        <taxon>Rhodocyclales</taxon>
        <taxon>Zoogloeaceae</taxon>
        <taxon>Pseudothauera</taxon>
    </lineage>
</organism>
<name>A0A4S4ANN5_9RHOO</name>
<gene>
    <name evidence="16" type="primary">coaX</name>
    <name evidence="17" type="ORF">E6O51_10555</name>
</gene>
<feature type="binding site" evidence="16">
    <location>
        <begin position="6"/>
        <end position="13"/>
    </location>
    <ligand>
        <name>ATP</name>
        <dbReference type="ChEBI" id="CHEBI:30616"/>
    </ligand>
</feature>
<evidence type="ECO:0000313" key="18">
    <source>
        <dbReference type="Proteomes" id="UP000307956"/>
    </source>
</evidence>
<protein>
    <recommendedName>
        <fullName evidence="15 16">Type III pantothenate kinase</fullName>
        <ecNumber evidence="6 16">2.7.1.33</ecNumber>
    </recommendedName>
    <alternativeName>
        <fullName evidence="16">PanK-III</fullName>
    </alternativeName>
    <alternativeName>
        <fullName evidence="16">Pantothenic acid kinase</fullName>
    </alternativeName>
</protein>
<evidence type="ECO:0000256" key="6">
    <source>
        <dbReference type="ARBA" id="ARBA00012102"/>
    </source>
</evidence>
<dbReference type="InterPro" id="IPR043129">
    <property type="entry name" value="ATPase_NBD"/>
</dbReference>
<comment type="caution">
    <text evidence="17">The sequence shown here is derived from an EMBL/GenBank/DDBJ whole genome shotgun (WGS) entry which is preliminary data.</text>
</comment>
<dbReference type="PANTHER" id="PTHR34265:SF1">
    <property type="entry name" value="TYPE III PANTOTHENATE KINASE"/>
    <property type="match status" value="1"/>
</dbReference>
<comment type="subcellular location">
    <subcellularLocation>
        <location evidence="3 16">Cytoplasm</location>
    </subcellularLocation>
</comment>
<evidence type="ECO:0000256" key="7">
    <source>
        <dbReference type="ARBA" id="ARBA00022490"/>
    </source>
</evidence>
<evidence type="ECO:0000256" key="10">
    <source>
        <dbReference type="ARBA" id="ARBA00022777"/>
    </source>
</evidence>
<dbReference type="GO" id="GO:0015937">
    <property type="term" value="P:coenzyme A biosynthetic process"/>
    <property type="evidence" value="ECO:0007669"/>
    <property type="project" value="UniProtKB-UniRule"/>
</dbReference>
<evidence type="ECO:0000256" key="1">
    <source>
        <dbReference type="ARBA" id="ARBA00001206"/>
    </source>
</evidence>
<dbReference type="GO" id="GO:0005524">
    <property type="term" value="F:ATP binding"/>
    <property type="evidence" value="ECO:0007669"/>
    <property type="project" value="UniProtKB-UniRule"/>
</dbReference>
<feature type="binding site" evidence="16">
    <location>
        <position position="94"/>
    </location>
    <ligand>
        <name>substrate</name>
    </ligand>
</feature>
<reference evidence="17 18" key="1">
    <citation type="submission" date="2019-04" db="EMBL/GenBank/DDBJ databases">
        <title>Azoarcus rhizosphaerae sp. nov. isolated from rhizosphere of Ficus religiosa.</title>
        <authorList>
            <person name="Lin S.-Y."/>
            <person name="Hameed A."/>
            <person name="Hsu Y.-H."/>
            <person name="Young C.-C."/>
        </authorList>
    </citation>
    <scope>NUCLEOTIDE SEQUENCE [LARGE SCALE GENOMIC DNA]</scope>
    <source>
        <strain evidence="17 18">CC-YHH848</strain>
    </source>
</reference>
<evidence type="ECO:0000256" key="5">
    <source>
        <dbReference type="ARBA" id="ARBA00011738"/>
    </source>
</evidence>
<keyword evidence="13 16" id="KW-0173">Coenzyme A biosynthesis</keyword>
<dbReference type="RefSeq" id="WP_136384959.1">
    <property type="nucleotide sequence ID" value="NZ_SSOD01000007.1"/>
</dbReference>
<evidence type="ECO:0000313" key="17">
    <source>
        <dbReference type="EMBL" id="THF61254.1"/>
    </source>
</evidence>
<dbReference type="CDD" id="cd24015">
    <property type="entry name" value="ASKHA_NBD_PanK-III"/>
    <property type="match status" value="1"/>
</dbReference>
<dbReference type="Proteomes" id="UP000307956">
    <property type="component" value="Unassembled WGS sequence"/>
</dbReference>
<dbReference type="Gene3D" id="3.30.420.40">
    <property type="match status" value="2"/>
</dbReference>
<evidence type="ECO:0000256" key="14">
    <source>
        <dbReference type="ARBA" id="ARBA00038036"/>
    </source>
</evidence>
<sequence length="250" mass="25457">MMLLIDAGNTRIKWAVAEPGAAPGDWLAHGSFAHDDGAALPAVLAAHPGIRRVLGSNVAGPALGVALDATLAAVGLRAEWLASTAERAGVRNGYGEPGQLGTDRWAALIGARRLHRGPCLVVSAGTATTADVLDADGLFRGGVILPGVGLMLRALARNTAQLPFADGHFSDVPRNTADAIVTGCLHAQAGAVERMFRPLAEQPGALCLLTGGAAGRFADLLQVPLRRVDNLVLIGLATVAGEGPQPAAMG</sequence>
<dbReference type="OrthoDB" id="9781305at2"/>
<keyword evidence="7 16" id="KW-0963">Cytoplasm</keyword>
<proteinExistence type="inferred from homology"/>
<evidence type="ECO:0000256" key="16">
    <source>
        <dbReference type="HAMAP-Rule" id="MF_01274"/>
    </source>
</evidence>
<evidence type="ECO:0000256" key="11">
    <source>
        <dbReference type="ARBA" id="ARBA00022840"/>
    </source>
</evidence>
<comment type="subunit">
    <text evidence="5 16">Homodimer.</text>
</comment>
<comment type="pathway">
    <text evidence="4 16">Cofactor biosynthesis; coenzyme A biosynthesis; CoA from (R)-pantothenate: step 1/5.</text>
</comment>
<dbReference type="AlphaFoldDB" id="A0A4S4ANN5"/>
<evidence type="ECO:0000256" key="8">
    <source>
        <dbReference type="ARBA" id="ARBA00022679"/>
    </source>
</evidence>
<keyword evidence="12 16" id="KW-0630">Potassium</keyword>
<evidence type="ECO:0000256" key="15">
    <source>
        <dbReference type="ARBA" id="ARBA00040883"/>
    </source>
</evidence>
<dbReference type="NCBIfam" id="TIGR00671">
    <property type="entry name" value="baf"/>
    <property type="match status" value="1"/>
</dbReference>
<dbReference type="InterPro" id="IPR004619">
    <property type="entry name" value="Type_III_PanK"/>
</dbReference>
<dbReference type="GO" id="GO:0004594">
    <property type="term" value="F:pantothenate kinase activity"/>
    <property type="evidence" value="ECO:0007669"/>
    <property type="project" value="UniProtKB-UniRule"/>
</dbReference>
<feature type="binding site" evidence="16">
    <location>
        <begin position="101"/>
        <end position="104"/>
    </location>
    <ligand>
        <name>substrate</name>
    </ligand>
</feature>
<comment type="catalytic activity">
    <reaction evidence="1 16">
        <text>(R)-pantothenate + ATP = (R)-4'-phosphopantothenate + ADP + H(+)</text>
        <dbReference type="Rhea" id="RHEA:16373"/>
        <dbReference type="ChEBI" id="CHEBI:10986"/>
        <dbReference type="ChEBI" id="CHEBI:15378"/>
        <dbReference type="ChEBI" id="CHEBI:29032"/>
        <dbReference type="ChEBI" id="CHEBI:30616"/>
        <dbReference type="ChEBI" id="CHEBI:456216"/>
        <dbReference type="EC" id="2.7.1.33"/>
    </reaction>
</comment>
<evidence type="ECO:0000256" key="9">
    <source>
        <dbReference type="ARBA" id="ARBA00022741"/>
    </source>
</evidence>
<dbReference type="SUPFAM" id="SSF53067">
    <property type="entry name" value="Actin-like ATPase domain"/>
    <property type="match status" value="2"/>
</dbReference>
<dbReference type="GO" id="GO:0005737">
    <property type="term" value="C:cytoplasm"/>
    <property type="evidence" value="ECO:0007669"/>
    <property type="project" value="UniProtKB-SubCell"/>
</dbReference>
<comment type="cofactor">
    <cofactor evidence="16">
        <name>NH4(+)</name>
        <dbReference type="ChEBI" id="CHEBI:28938"/>
    </cofactor>
    <cofactor evidence="16">
        <name>K(+)</name>
        <dbReference type="ChEBI" id="CHEBI:29103"/>
    </cofactor>
    <text evidence="16">A monovalent cation. Ammonium or potassium.</text>
</comment>
<feature type="binding site" evidence="16">
    <location>
        <position position="176"/>
    </location>
    <ligand>
        <name>substrate</name>
    </ligand>
</feature>
<evidence type="ECO:0000256" key="3">
    <source>
        <dbReference type="ARBA" id="ARBA00004496"/>
    </source>
</evidence>
<dbReference type="EC" id="2.7.1.33" evidence="6 16"/>
<keyword evidence="8 16" id="KW-0808">Transferase</keyword>
<keyword evidence="10 16" id="KW-0418">Kinase</keyword>
<evidence type="ECO:0000256" key="2">
    <source>
        <dbReference type="ARBA" id="ARBA00001958"/>
    </source>
</evidence>
<evidence type="ECO:0000256" key="13">
    <source>
        <dbReference type="ARBA" id="ARBA00022993"/>
    </source>
</evidence>
<keyword evidence="11 16" id="KW-0067">ATP-binding</keyword>
<dbReference type="EMBL" id="SSOD01000007">
    <property type="protein sequence ID" value="THF61254.1"/>
    <property type="molecule type" value="Genomic_DNA"/>
</dbReference>
<accession>A0A4S4ANN5</accession>
<feature type="binding site" evidence="16">
    <location>
        <position position="126"/>
    </location>
    <ligand>
        <name>ATP</name>
        <dbReference type="ChEBI" id="CHEBI:30616"/>
    </ligand>
</feature>
<evidence type="ECO:0000256" key="12">
    <source>
        <dbReference type="ARBA" id="ARBA00022958"/>
    </source>
</evidence>
<dbReference type="HAMAP" id="MF_01274">
    <property type="entry name" value="Pantothen_kinase_3"/>
    <property type="match status" value="1"/>
</dbReference>
<comment type="cofactor">
    <cofactor evidence="2">
        <name>K(+)</name>
        <dbReference type="ChEBI" id="CHEBI:29103"/>
    </cofactor>
</comment>
<keyword evidence="18" id="KW-1185">Reference proteome</keyword>
<comment type="similarity">
    <text evidence="14 16">Belongs to the type III pantothenate kinase family.</text>
</comment>
<comment type="function">
    <text evidence="16">Catalyzes the phosphorylation of pantothenate (Pan), the first step in CoA biosynthesis.</text>
</comment>
<dbReference type="PANTHER" id="PTHR34265">
    <property type="entry name" value="TYPE III PANTOTHENATE KINASE"/>
    <property type="match status" value="1"/>
</dbReference>
<dbReference type="Pfam" id="PF03309">
    <property type="entry name" value="Pan_kinase"/>
    <property type="match status" value="1"/>
</dbReference>
<evidence type="ECO:0000256" key="4">
    <source>
        <dbReference type="ARBA" id="ARBA00005225"/>
    </source>
</evidence>
<comment type="caution">
    <text evidence="16">Lacks conserved residue(s) required for the propagation of feature annotation.</text>
</comment>
<keyword evidence="9 16" id="KW-0547">Nucleotide-binding</keyword>
<feature type="active site" description="Proton acceptor" evidence="16">
    <location>
        <position position="103"/>
    </location>
</feature>